<dbReference type="EMBL" id="MSFL01000026">
    <property type="protein sequence ID" value="PWY72394.1"/>
    <property type="molecule type" value="Genomic_DNA"/>
</dbReference>
<evidence type="ECO:0000256" key="1">
    <source>
        <dbReference type="SAM" id="MobiDB-lite"/>
    </source>
</evidence>
<evidence type="ECO:0000313" key="2">
    <source>
        <dbReference type="EMBL" id="PWY72394.1"/>
    </source>
</evidence>
<proteinExistence type="predicted"/>
<comment type="caution">
    <text evidence="2">The sequence shown here is derived from an EMBL/GenBank/DDBJ whole genome shotgun (WGS) entry which is preliminary data.</text>
</comment>
<protein>
    <submittedName>
        <fullName evidence="2">Uncharacterized protein</fullName>
    </submittedName>
</protein>
<sequence>MATCLLACLPDGRTAGLACLPACLSSFRPSLPFSFQPSGLRRPHPSSPTDRPLDGPSPAAAETKRTTRTEAACPVC</sequence>
<dbReference type="RefSeq" id="XP_025396496.1">
    <property type="nucleotide sequence ID" value="XM_025543936.1"/>
</dbReference>
<reference evidence="2 3" key="1">
    <citation type="submission" date="2016-12" db="EMBL/GenBank/DDBJ databases">
        <title>The genomes of Aspergillus section Nigri reveals drivers in fungal speciation.</title>
        <authorList>
            <consortium name="DOE Joint Genome Institute"/>
            <person name="Vesth T.C."/>
            <person name="Nybo J."/>
            <person name="Theobald S."/>
            <person name="Brandl J."/>
            <person name="Frisvad J.C."/>
            <person name="Nielsen K.F."/>
            <person name="Lyhne E.K."/>
            <person name="Kogle M.E."/>
            <person name="Kuo A."/>
            <person name="Riley R."/>
            <person name="Clum A."/>
            <person name="Nolan M."/>
            <person name="Lipzen A."/>
            <person name="Salamov A."/>
            <person name="Henrissat B."/>
            <person name="Wiebenga A."/>
            <person name="De Vries R.P."/>
            <person name="Grigoriev I.V."/>
            <person name="Mortensen U.H."/>
            <person name="Andersen M.R."/>
            <person name="Baker S.E."/>
        </authorList>
    </citation>
    <scope>NUCLEOTIDE SEQUENCE [LARGE SCALE GENOMIC DNA]</scope>
    <source>
        <strain evidence="2 3">CBS 117.55</strain>
    </source>
</reference>
<accession>A0A317VDE3</accession>
<dbReference type="GeneID" id="37066173"/>
<gene>
    <name evidence="2" type="ORF">BO70DRAFT_364931</name>
</gene>
<dbReference type="Proteomes" id="UP000247233">
    <property type="component" value="Unassembled WGS sequence"/>
</dbReference>
<organism evidence="2 3">
    <name type="scientific">Aspergillus heteromorphus CBS 117.55</name>
    <dbReference type="NCBI Taxonomy" id="1448321"/>
    <lineage>
        <taxon>Eukaryota</taxon>
        <taxon>Fungi</taxon>
        <taxon>Dikarya</taxon>
        <taxon>Ascomycota</taxon>
        <taxon>Pezizomycotina</taxon>
        <taxon>Eurotiomycetes</taxon>
        <taxon>Eurotiomycetidae</taxon>
        <taxon>Eurotiales</taxon>
        <taxon>Aspergillaceae</taxon>
        <taxon>Aspergillus</taxon>
        <taxon>Aspergillus subgen. Circumdati</taxon>
    </lineage>
</organism>
<evidence type="ECO:0000313" key="3">
    <source>
        <dbReference type="Proteomes" id="UP000247233"/>
    </source>
</evidence>
<dbReference type="AlphaFoldDB" id="A0A317VDE3"/>
<keyword evidence="3" id="KW-1185">Reference proteome</keyword>
<dbReference type="VEuPathDB" id="FungiDB:BO70DRAFT_364931"/>
<feature type="region of interest" description="Disordered" evidence="1">
    <location>
        <begin position="35"/>
        <end position="76"/>
    </location>
</feature>
<name>A0A317VDE3_9EURO</name>